<dbReference type="InterPro" id="IPR021679">
    <property type="entry name" value="Toxin_endonuclease_YhaV"/>
</dbReference>
<dbReference type="AlphaFoldDB" id="A0A7Y5EJQ9"/>
<accession>A0A7Y5EJQ9</accession>
<evidence type="ECO:0000313" key="2">
    <source>
        <dbReference type="Proteomes" id="UP000523161"/>
    </source>
</evidence>
<dbReference type="GO" id="GO:0110001">
    <property type="term" value="C:toxin-antitoxin complex"/>
    <property type="evidence" value="ECO:0007669"/>
    <property type="project" value="InterPro"/>
</dbReference>
<evidence type="ECO:0000313" key="1">
    <source>
        <dbReference type="EMBL" id="NRQ41353.1"/>
    </source>
</evidence>
<keyword evidence="2" id="KW-1185">Reference proteome</keyword>
<protein>
    <submittedName>
        <fullName evidence="1">Type II toxin-antitoxin system YhaV family toxin</fullName>
    </submittedName>
</protein>
<dbReference type="Proteomes" id="UP000523161">
    <property type="component" value="Unassembled WGS sequence"/>
</dbReference>
<name>A0A7Y5EJQ9_9GAMM</name>
<comment type="caution">
    <text evidence="1">The sequence shown here is derived from an EMBL/GenBank/DDBJ whole genome shotgun (WGS) entry which is preliminary data.</text>
</comment>
<organism evidence="1 2">
    <name type="scientific">Rheinheimera lutimaris</name>
    <dbReference type="NCBI Taxonomy" id="2740584"/>
    <lineage>
        <taxon>Bacteria</taxon>
        <taxon>Pseudomonadati</taxon>
        <taxon>Pseudomonadota</taxon>
        <taxon>Gammaproteobacteria</taxon>
        <taxon>Chromatiales</taxon>
        <taxon>Chromatiaceae</taxon>
        <taxon>Rheinheimera</taxon>
    </lineage>
</organism>
<dbReference type="GO" id="GO:0004540">
    <property type="term" value="F:RNA nuclease activity"/>
    <property type="evidence" value="ECO:0007669"/>
    <property type="project" value="InterPro"/>
</dbReference>
<reference evidence="1 2" key="1">
    <citation type="submission" date="2020-06" db="EMBL/GenBank/DDBJ databases">
        <title>Rheinheimera sp. nov., a marine bacterium isolated from coastal.</title>
        <authorList>
            <person name="Yu Q."/>
            <person name="Qi Y."/>
            <person name="Pu J."/>
        </authorList>
    </citation>
    <scope>NUCLEOTIDE SEQUENCE [LARGE SCALE GENOMIC DNA]</scope>
    <source>
        <strain evidence="1 2">YQF-2</strain>
    </source>
</reference>
<sequence>MVNINSNLRLIAVSLQAGTIISGFIGEAKIIVYAWVNDEDNKRAFAGTTDAYKVFAKMLKLGNPPDDWDSLLTAARGAKLTL</sequence>
<dbReference type="EMBL" id="JABSOD010000002">
    <property type="protein sequence ID" value="NRQ41353.1"/>
    <property type="molecule type" value="Genomic_DNA"/>
</dbReference>
<proteinExistence type="predicted"/>
<gene>
    <name evidence="1" type="ORF">HRH59_02040</name>
</gene>
<dbReference type="RefSeq" id="WP_173499606.1">
    <property type="nucleotide sequence ID" value="NZ_JABSOD010000002.1"/>
</dbReference>
<dbReference type="Pfam" id="PF11663">
    <property type="entry name" value="Toxin_YhaV"/>
    <property type="match status" value="1"/>
</dbReference>